<dbReference type="SUPFAM" id="SSF100950">
    <property type="entry name" value="NagB/RpiA/CoA transferase-like"/>
    <property type="match status" value="1"/>
</dbReference>
<evidence type="ECO:0000313" key="3">
    <source>
        <dbReference type="Proteomes" id="UP000599523"/>
    </source>
</evidence>
<dbReference type="Pfam" id="PF02589">
    <property type="entry name" value="LUD_dom"/>
    <property type="match status" value="1"/>
</dbReference>
<dbReference type="InterPro" id="IPR024185">
    <property type="entry name" value="FTHF_cligase-like_sf"/>
</dbReference>
<protein>
    <submittedName>
        <fullName evidence="2">Lactate utilization protein C</fullName>
    </submittedName>
</protein>
<gene>
    <name evidence="2" type="ORF">GPA21_04235</name>
</gene>
<dbReference type="Gene3D" id="3.40.50.10420">
    <property type="entry name" value="NagB/RpiA/CoA transferase-like"/>
    <property type="match status" value="1"/>
</dbReference>
<accession>A0A972F683</accession>
<reference evidence="2" key="1">
    <citation type="submission" date="2019-12" db="EMBL/GenBank/DDBJ databases">
        <title>Comparative genomics gives insights into the taxonomy of the Azoarcus-Aromatoleum group and reveals separate origins of nif in the plant-associated Azoarcus and non-plant-associated Aromatoleum sub-groups.</title>
        <authorList>
            <person name="Lafos M."/>
            <person name="Maluk M."/>
            <person name="Batista M."/>
            <person name="Junghare M."/>
            <person name="Carmona M."/>
            <person name="Faoro H."/>
            <person name="Cruz L.M."/>
            <person name="Battistoni F."/>
            <person name="De Souza E."/>
            <person name="Pedrosa F."/>
            <person name="Chen W.-M."/>
            <person name="Poole P.S."/>
            <person name="Dixon R.A."/>
            <person name="James E.K."/>
        </authorList>
    </citation>
    <scope>NUCLEOTIDE SEQUENCE</scope>
    <source>
        <strain evidence="2">NSC3</strain>
    </source>
</reference>
<dbReference type="Proteomes" id="UP000599523">
    <property type="component" value="Unassembled WGS sequence"/>
</dbReference>
<keyword evidence="3" id="KW-1185">Reference proteome</keyword>
<dbReference type="InterPro" id="IPR003741">
    <property type="entry name" value="LUD_dom"/>
</dbReference>
<proteinExistence type="predicted"/>
<dbReference type="InterPro" id="IPR037171">
    <property type="entry name" value="NagB/RpiA_transferase-like"/>
</dbReference>
<dbReference type="AlphaFoldDB" id="A0A972F683"/>
<name>A0A972F683_9RHOO</name>
<evidence type="ECO:0000313" key="2">
    <source>
        <dbReference type="EMBL" id="NMG02179.1"/>
    </source>
</evidence>
<dbReference type="PANTHER" id="PTHR43682:SF1">
    <property type="entry name" value="LACTATE UTILIZATION PROTEIN C"/>
    <property type="match status" value="1"/>
</dbReference>
<feature type="domain" description="LUD" evidence="1">
    <location>
        <begin position="60"/>
        <end position="157"/>
    </location>
</feature>
<evidence type="ECO:0000259" key="1">
    <source>
        <dbReference type="Pfam" id="PF02589"/>
    </source>
</evidence>
<comment type="caution">
    <text evidence="2">The sequence shown here is derived from an EMBL/GenBank/DDBJ whole genome shotgun (WGS) entry which is preliminary data.</text>
</comment>
<sequence>MSSSVAVVGSMEEVPAAVAAWLEESRLSKQGVVWPALDGLDWTGAGLALESRPVREDDPVGVTGCICAIAETGTLMCASAPDTPSATSLLPETHVAVVPASRIVPGMEEAWAMARAQWGSRLPRAINFISGPSRTGDIEMSIVLGAHGPYRVHIVVVSEI</sequence>
<dbReference type="RefSeq" id="WP_168986968.1">
    <property type="nucleotide sequence ID" value="NZ_CAWPHM010000077.1"/>
</dbReference>
<dbReference type="EMBL" id="WTVM01000016">
    <property type="protein sequence ID" value="NMG02179.1"/>
    <property type="molecule type" value="Genomic_DNA"/>
</dbReference>
<dbReference type="PANTHER" id="PTHR43682">
    <property type="entry name" value="LACTATE UTILIZATION PROTEIN C"/>
    <property type="match status" value="1"/>
</dbReference>
<organism evidence="2 3">
    <name type="scientific">Azoarcus taiwanensis</name>
    <dbReference type="NCBI Taxonomy" id="666964"/>
    <lineage>
        <taxon>Bacteria</taxon>
        <taxon>Pseudomonadati</taxon>
        <taxon>Pseudomonadota</taxon>
        <taxon>Betaproteobacteria</taxon>
        <taxon>Rhodocyclales</taxon>
        <taxon>Zoogloeaceae</taxon>
        <taxon>Azoarcus</taxon>
    </lineage>
</organism>